<feature type="disulfide bond" evidence="2">
    <location>
        <begin position="591"/>
        <end position="600"/>
    </location>
</feature>
<feature type="compositionally biased region" description="Acidic residues" evidence="3">
    <location>
        <begin position="440"/>
        <end position="465"/>
    </location>
</feature>
<dbReference type="InterPro" id="IPR000742">
    <property type="entry name" value="EGF"/>
</dbReference>
<dbReference type="InterPro" id="IPR036383">
    <property type="entry name" value="TSP1_rpt_sf"/>
</dbReference>
<keyword evidence="4" id="KW-0732">Signal</keyword>
<dbReference type="Gene3D" id="2.40.50.120">
    <property type="match status" value="1"/>
</dbReference>
<dbReference type="Gene3D" id="2.20.100.10">
    <property type="entry name" value="Thrombospondin type-1 (TSP1) repeat"/>
    <property type="match status" value="1"/>
</dbReference>
<keyword evidence="2" id="KW-0245">EGF-like domain</keyword>
<sequence>MVMAVQVLRLLWISLMLVSHSKECIKLLNRNWKQKTPAERTKDAEFVLTAKILYTTPSPRYPQFYSATFEVLNVLKGWELIKKLHNKKSTSIISLDPKIIATANGFSDSFQLCFSSVEVGKTYALFLGYKRETYELVAKYDDLFGAAEQLYKRTEKDILESLGWRSWNAWTNCNKQCDTGIQTRTRSCLKESHNFCQGLSEEKRECNTFSCLTSKDALLTMINLREESKIFADQWKARDEASSNTKKKSDVLSAPFNFLFPDQFPISNVLHITFKGPVKDSQFIFSIYSANNKMIMGIKVSPFQFTIEYDQIINNAVNIRHSNPFHYSFNQEMLYTLAFVMNHENVRFSINCEELHISSLEDELFRDADIFGSIFIGAGDDAGDESIPKVEISQVSFSSDRESRWRQCGKIILERPQRSYDAKGSGSDILNDGSGANNFGDDDENDDDDYEDNFDDDYNDEDEKESENYKKTGSGNGKECLCQNNGKCNEDGTCTCQNGWNGDLCELPICILPCLNEGNCSKPNTCTCKAGSSGNYCQLSECSHPCVHGVCVGPNQCRCELGFSGLQCDKSTCENLCLNGGICVDNVSCKCPAGFKGDRCEETDKCRRYYTKLVTYSKLSTQYIDKIETIPCADNEKSLCTRKRLVSQVINKVFYRPEYVCD</sequence>
<dbReference type="Gene3D" id="2.60.120.200">
    <property type="match status" value="1"/>
</dbReference>
<reference evidence="7" key="1">
    <citation type="submission" date="2025-08" db="UniProtKB">
        <authorList>
            <consortium name="RefSeq"/>
        </authorList>
    </citation>
    <scope>IDENTIFICATION</scope>
</reference>
<dbReference type="SUPFAM" id="SSF57196">
    <property type="entry name" value="EGF/Laminin"/>
    <property type="match status" value="1"/>
</dbReference>
<feature type="domain" description="EGF-like" evidence="5">
    <location>
        <begin position="476"/>
        <end position="506"/>
    </location>
</feature>
<dbReference type="PROSITE" id="PS01186">
    <property type="entry name" value="EGF_2"/>
    <property type="match status" value="2"/>
</dbReference>
<feature type="disulfide bond" evidence="2">
    <location>
        <begin position="573"/>
        <end position="583"/>
    </location>
</feature>
<gene>
    <name evidence="7" type="primary">LOC101241166</name>
</gene>
<evidence type="ECO:0000313" key="7">
    <source>
        <dbReference type="RefSeq" id="XP_065665120.1"/>
    </source>
</evidence>
<dbReference type="Gene3D" id="2.10.25.10">
    <property type="entry name" value="Laminin"/>
    <property type="match status" value="3"/>
</dbReference>
<evidence type="ECO:0000259" key="5">
    <source>
        <dbReference type="PROSITE" id="PS50026"/>
    </source>
</evidence>
<dbReference type="InterPro" id="IPR000884">
    <property type="entry name" value="TSP1_rpt"/>
</dbReference>
<feature type="signal peptide" evidence="4">
    <location>
        <begin position="1"/>
        <end position="21"/>
    </location>
</feature>
<dbReference type="PANTHER" id="PTHR24044">
    <property type="entry name" value="NOTCH LIGAND FAMILY MEMBER"/>
    <property type="match status" value="1"/>
</dbReference>
<dbReference type="CDD" id="cd00054">
    <property type="entry name" value="EGF_CA"/>
    <property type="match status" value="1"/>
</dbReference>
<feature type="region of interest" description="Disordered" evidence="3">
    <location>
        <begin position="419"/>
        <end position="474"/>
    </location>
</feature>
<dbReference type="SUPFAM" id="SSF49899">
    <property type="entry name" value="Concanavalin A-like lectins/glucanases"/>
    <property type="match status" value="1"/>
</dbReference>
<proteinExistence type="predicted"/>
<dbReference type="RefSeq" id="XP_065665120.1">
    <property type="nucleotide sequence ID" value="XM_065809048.1"/>
</dbReference>
<dbReference type="PROSITE" id="PS50092">
    <property type="entry name" value="TSP1"/>
    <property type="match status" value="1"/>
</dbReference>
<dbReference type="PROSITE" id="PS00022">
    <property type="entry name" value="EGF_1"/>
    <property type="match status" value="2"/>
</dbReference>
<dbReference type="Pfam" id="PF00090">
    <property type="entry name" value="TSP_1"/>
    <property type="match status" value="1"/>
</dbReference>
<dbReference type="SMART" id="SM00209">
    <property type="entry name" value="TSP1"/>
    <property type="match status" value="1"/>
</dbReference>
<dbReference type="InterPro" id="IPR008993">
    <property type="entry name" value="TIMP-like_OB-fold"/>
</dbReference>
<dbReference type="InterPro" id="IPR050906">
    <property type="entry name" value="Notch_signaling"/>
</dbReference>
<organism evidence="6 7">
    <name type="scientific">Hydra vulgaris</name>
    <name type="common">Hydra</name>
    <name type="synonym">Hydra attenuata</name>
    <dbReference type="NCBI Taxonomy" id="6087"/>
    <lineage>
        <taxon>Eukaryota</taxon>
        <taxon>Metazoa</taxon>
        <taxon>Cnidaria</taxon>
        <taxon>Hydrozoa</taxon>
        <taxon>Hydroidolina</taxon>
        <taxon>Anthoathecata</taxon>
        <taxon>Aplanulata</taxon>
        <taxon>Hydridae</taxon>
        <taxon>Hydra</taxon>
    </lineage>
</organism>
<dbReference type="PANTHER" id="PTHR24044:SF417">
    <property type="entry name" value="WEARY, ISOFORM B"/>
    <property type="match status" value="1"/>
</dbReference>
<dbReference type="SMART" id="SM00181">
    <property type="entry name" value="EGF"/>
    <property type="match status" value="4"/>
</dbReference>
<evidence type="ECO:0000256" key="3">
    <source>
        <dbReference type="SAM" id="MobiDB-lite"/>
    </source>
</evidence>
<comment type="caution">
    <text evidence="2">Lacks conserved residue(s) required for the propagation of feature annotation.</text>
</comment>
<evidence type="ECO:0000256" key="4">
    <source>
        <dbReference type="SAM" id="SignalP"/>
    </source>
</evidence>
<dbReference type="SUPFAM" id="SSF50242">
    <property type="entry name" value="TIMP-like"/>
    <property type="match status" value="1"/>
</dbReference>
<dbReference type="PROSITE" id="PS50026">
    <property type="entry name" value="EGF_3"/>
    <property type="match status" value="2"/>
</dbReference>
<evidence type="ECO:0000256" key="1">
    <source>
        <dbReference type="ARBA" id="ARBA00023157"/>
    </source>
</evidence>
<dbReference type="SUPFAM" id="SSF82895">
    <property type="entry name" value="TSP-1 type 1 repeat"/>
    <property type="match status" value="1"/>
</dbReference>
<feature type="disulfide bond" evidence="2">
    <location>
        <begin position="496"/>
        <end position="505"/>
    </location>
</feature>
<keyword evidence="1 2" id="KW-1015">Disulfide bond</keyword>
<dbReference type="GeneID" id="101241166"/>
<name>A0ABM4CT69_HYDVU</name>
<keyword evidence="6" id="KW-1185">Reference proteome</keyword>
<dbReference type="InterPro" id="IPR013320">
    <property type="entry name" value="ConA-like_dom_sf"/>
</dbReference>
<accession>A0ABM4CT69</accession>
<feature type="domain" description="EGF-like" evidence="5">
    <location>
        <begin position="569"/>
        <end position="601"/>
    </location>
</feature>
<evidence type="ECO:0000313" key="6">
    <source>
        <dbReference type="Proteomes" id="UP001652625"/>
    </source>
</evidence>
<dbReference type="Pfam" id="PF03146">
    <property type="entry name" value="NtA"/>
    <property type="match status" value="1"/>
</dbReference>
<dbReference type="InterPro" id="IPR004850">
    <property type="entry name" value="NtA_dom"/>
</dbReference>
<evidence type="ECO:0000256" key="2">
    <source>
        <dbReference type="PROSITE-ProRule" id="PRU00076"/>
    </source>
</evidence>
<protein>
    <submittedName>
        <fullName evidence="7">Uncharacterized protein LOC101241166 isoform X1</fullName>
    </submittedName>
</protein>
<feature type="chain" id="PRO_5045114454" evidence="4">
    <location>
        <begin position="22"/>
        <end position="662"/>
    </location>
</feature>
<dbReference type="Proteomes" id="UP001652625">
    <property type="component" value="Chromosome 11"/>
</dbReference>